<dbReference type="InterPro" id="IPR006685">
    <property type="entry name" value="MscS_channel_2nd"/>
</dbReference>
<dbReference type="InterPro" id="IPR049278">
    <property type="entry name" value="MS_channel_C"/>
</dbReference>
<evidence type="ECO:0000256" key="7">
    <source>
        <dbReference type="ARBA" id="ARBA00059688"/>
    </source>
</evidence>
<keyword evidence="4 8" id="KW-0812">Transmembrane</keyword>
<evidence type="ECO:0000256" key="1">
    <source>
        <dbReference type="ARBA" id="ARBA00004651"/>
    </source>
</evidence>
<reference evidence="12 13" key="1">
    <citation type="submission" date="2016-11" db="EMBL/GenBank/DDBJ databases">
        <authorList>
            <person name="Jaros S."/>
            <person name="Januszkiewicz K."/>
            <person name="Wedrychowicz H."/>
        </authorList>
    </citation>
    <scope>NUCLEOTIDE SEQUENCE [LARGE SCALE GENOMIC DNA]</scope>
    <source>
        <strain evidence="12 13">DSM 44666</strain>
    </source>
</reference>
<evidence type="ECO:0000313" key="13">
    <source>
        <dbReference type="Proteomes" id="UP000184476"/>
    </source>
</evidence>
<sequence>MAANTLTEYFKLEEKKPETIAESTKPQKPFLEGMWNSLVNFFKEVREHPVEKLLIPLGEILMIILITFIVIKIIDRVVDKFFDLGKMESNKAHTLRKLIKSVSHYLIYFIALMSILIQIGFDPRPILAGAGIIGLAVGFGAQNLVRDVISGFFMIFESQLEVGDYVQINGSINGTVEEVGLRITKVREFNQRLHYLPNGTITQVTNYNREKMRAIIPITVPFESDLDIVNQALEEICDKVYEDHKEDLVEKPEVMGVTRIDPNGIQFTITALCVPDNYWKLERQMRREAVMILHSHGIQIAYPRTVITDPDQMHKLQTANKSLQTMNK</sequence>
<evidence type="ECO:0000256" key="3">
    <source>
        <dbReference type="ARBA" id="ARBA00022475"/>
    </source>
</evidence>
<feature type="transmembrane region" description="Helical" evidence="8">
    <location>
        <begin position="53"/>
        <end position="74"/>
    </location>
</feature>
<gene>
    <name evidence="12" type="ORF">SAMN05444392_10961</name>
</gene>
<dbReference type="STRING" id="112248.SAMN05444392_10961"/>
<keyword evidence="3" id="KW-1003">Cell membrane</keyword>
<dbReference type="Pfam" id="PF21088">
    <property type="entry name" value="MS_channel_1st"/>
    <property type="match status" value="1"/>
</dbReference>
<accession>A0A1M4ZHV0</accession>
<evidence type="ECO:0000256" key="4">
    <source>
        <dbReference type="ARBA" id="ARBA00022692"/>
    </source>
</evidence>
<name>A0A1M4ZHV0_9BACL</name>
<feature type="transmembrane region" description="Helical" evidence="8">
    <location>
        <begin position="127"/>
        <end position="145"/>
    </location>
</feature>
<evidence type="ECO:0000256" key="5">
    <source>
        <dbReference type="ARBA" id="ARBA00022989"/>
    </source>
</evidence>
<dbReference type="PANTHER" id="PTHR30460">
    <property type="entry name" value="MODERATE CONDUCTANCE MECHANOSENSITIVE CHANNEL YBIO"/>
    <property type="match status" value="1"/>
</dbReference>
<dbReference type="Pfam" id="PF00924">
    <property type="entry name" value="MS_channel_2nd"/>
    <property type="match status" value="1"/>
</dbReference>
<dbReference type="SUPFAM" id="SSF50182">
    <property type="entry name" value="Sm-like ribonucleoproteins"/>
    <property type="match status" value="1"/>
</dbReference>
<evidence type="ECO:0000259" key="10">
    <source>
        <dbReference type="Pfam" id="PF21082"/>
    </source>
</evidence>
<feature type="domain" description="Mechanosensitive ion channel MscS C-terminal" evidence="10">
    <location>
        <begin position="216"/>
        <end position="300"/>
    </location>
</feature>
<dbReference type="InterPro" id="IPR011066">
    <property type="entry name" value="MscS_channel_C_sf"/>
</dbReference>
<evidence type="ECO:0000313" key="12">
    <source>
        <dbReference type="EMBL" id="SHF17555.1"/>
    </source>
</evidence>
<evidence type="ECO:0000256" key="8">
    <source>
        <dbReference type="SAM" id="Phobius"/>
    </source>
</evidence>
<dbReference type="RefSeq" id="WP_084731567.1">
    <property type="nucleotide sequence ID" value="NZ_FQVL01000009.1"/>
</dbReference>
<comment type="function">
    <text evidence="7">May play a role in resistance to osmotic downshock.</text>
</comment>
<evidence type="ECO:0000259" key="11">
    <source>
        <dbReference type="Pfam" id="PF21088"/>
    </source>
</evidence>
<dbReference type="InterPro" id="IPR011014">
    <property type="entry name" value="MscS_channel_TM-2"/>
</dbReference>
<dbReference type="GO" id="GO:0008381">
    <property type="term" value="F:mechanosensitive monoatomic ion channel activity"/>
    <property type="evidence" value="ECO:0007669"/>
    <property type="project" value="InterPro"/>
</dbReference>
<dbReference type="PANTHER" id="PTHR30460:SF0">
    <property type="entry name" value="MODERATE CONDUCTANCE MECHANOSENSITIVE CHANNEL YBIO"/>
    <property type="match status" value="1"/>
</dbReference>
<comment type="subcellular location">
    <subcellularLocation>
        <location evidence="1">Cell membrane</location>
        <topology evidence="1">Multi-pass membrane protein</topology>
    </subcellularLocation>
</comment>
<dbReference type="FunFam" id="2.30.30.60:FF:000001">
    <property type="entry name" value="MscS Mechanosensitive ion channel"/>
    <property type="match status" value="1"/>
</dbReference>
<dbReference type="Gene3D" id="1.10.287.1260">
    <property type="match status" value="1"/>
</dbReference>
<feature type="domain" description="Mechanosensitive ion channel MscS" evidence="9">
    <location>
        <begin position="143"/>
        <end position="209"/>
    </location>
</feature>
<dbReference type="Gene3D" id="2.30.30.60">
    <property type="match status" value="1"/>
</dbReference>
<dbReference type="Proteomes" id="UP000184476">
    <property type="component" value="Unassembled WGS sequence"/>
</dbReference>
<dbReference type="InterPro" id="IPR045276">
    <property type="entry name" value="YbiO_bact"/>
</dbReference>
<dbReference type="InterPro" id="IPR023408">
    <property type="entry name" value="MscS_beta-dom_sf"/>
</dbReference>
<organism evidence="12 13">
    <name type="scientific">Seinonella peptonophila</name>
    <dbReference type="NCBI Taxonomy" id="112248"/>
    <lineage>
        <taxon>Bacteria</taxon>
        <taxon>Bacillati</taxon>
        <taxon>Bacillota</taxon>
        <taxon>Bacilli</taxon>
        <taxon>Bacillales</taxon>
        <taxon>Thermoactinomycetaceae</taxon>
        <taxon>Seinonella</taxon>
    </lineage>
</organism>
<protein>
    <submittedName>
        <fullName evidence="12">Small conductance mechanosensitive channel</fullName>
    </submittedName>
</protein>
<comment type="similarity">
    <text evidence="2">Belongs to the MscS (TC 1.A.23) family.</text>
</comment>
<keyword evidence="6 8" id="KW-0472">Membrane</keyword>
<evidence type="ECO:0000259" key="9">
    <source>
        <dbReference type="Pfam" id="PF00924"/>
    </source>
</evidence>
<keyword evidence="5 8" id="KW-1133">Transmembrane helix</keyword>
<dbReference type="Pfam" id="PF21082">
    <property type="entry name" value="MS_channel_3rd"/>
    <property type="match status" value="1"/>
</dbReference>
<evidence type="ECO:0000256" key="6">
    <source>
        <dbReference type="ARBA" id="ARBA00023136"/>
    </source>
</evidence>
<dbReference type="InterPro" id="IPR049142">
    <property type="entry name" value="MS_channel_1st"/>
</dbReference>
<dbReference type="SUPFAM" id="SSF82861">
    <property type="entry name" value="Mechanosensitive channel protein MscS (YggB), transmembrane region"/>
    <property type="match status" value="1"/>
</dbReference>
<proteinExistence type="inferred from homology"/>
<dbReference type="AlphaFoldDB" id="A0A1M4ZHV0"/>
<feature type="domain" description="Mechanosensitive ion channel transmembrane helices 2/3" evidence="11">
    <location>
        <begin position="105"/>
        <end position="142"/>
    </location>
</feature>
<feature type="transmembrane region" description="Helical" evidence="8">
    <location>
        <begin position="105"/>
        <end position="121"/>
    </location>
</feature>
<keyword evidence="13" id="KW-1185">Reference proteome</keyword>
<evidence type="ECO:0000256" key="2">
    <source>
        <dbReference type="ARBA" id="ARBA00008017"/>
    </source>
</evidence>
<dbReference type="OrthoDB" id="9809206at2"/>
<dbReference type="SUPFAM" id="SSF82689">
    <property type="entry name" value="Mechanosensitive channel protein MscS (YggB), C-terminal domain"/>
    <property type="match status" value="1"/>
</dbReference>
<dbReference type="EMBL" id="FQVL01000009">
    <property type="protein sequence ID" value="SHF17555.1"/>
    <property type="molecule type" value="Genomic_DNA"/>
</dbReference>
<dbReference type="InterPro" id="IPR010920">
    <property type="entry name" value="LSM_dom_sf"/>
</dbReference>
<dbReference type="Gene3D" id="3.30.70.100">
    <property type="match status" value="1"/>
</dbReference>
<dbReference type="GO" id="GO:0005886">
    <property type="term" value="C:plasma membrane"/>
    <property type="evidence" value="ECO:0007669"/>
    <property type="project" value="UniProtKB-SubCell"/>
</dbReference>